<keyword evidence="6 8" id="KW-1133">Transmembrane helix</keyword>
<evidence type="ECO:0000313" key="10">
    <source>
        <dbReference type="EMBL" id="CVI63573.1"/>
    </source>
</evidence>
<feature type="transmembrane region" description="Helical" evidence="8">
    <location>
        <begin position="368"/>
        <end position="391"/>
    </location>
</feature>
<evidence type="ECO:0000256" key="5">
    <source>
        <dbReference type="ARBA" id="ARBA00022692"/>
    </source>
</evidence>
<evidence type="ECO:0000256" key="3">
    <source>
        <dbReference type="ARBA" id="ARBA00022448"/>
    </source>
</evidence>
<feature type="transmembrane region" description="Helical" evidence="8">
    <location>
        <begin position="20"/>
        <end position="42"/>
    </location>
</feature>
<comment type="similarity">
    <text evidence="2">Belongs to the binding-protein-dependent transport system permease family. CysTW subfamily.</text>
</comment>
<dbReference type="Gene3D" id="1.10.3720.10">
    <property type="entry name" value="MetI-like"/>
    <property type="match status" value="1"/>
</dbReference>
<dbReference type="PANTHER" id="PTHR42929:SF5">
    <property type="entry name" value="ABC TRANSPORTER PERMEASE PROTEIN"/>
    <property type="match status" value="1"/>
</dbReference>
<evidence type="ECO:0000256" key="1">
    <source>
        <dbReference type="ARBA" id="ARBA00004651"/>
    </source>
</evidence>
<dbReference type="GO" id="GO:0005886">
    <property type="term" value="C:plasma membrane"/>
    <property type="evidence" value="ECO:0007669"/>
    <property type="project" value="UniProtKB-SubCell"/>
</dbReference>
<sequence length="402" mass="43319">MTLSVPNLTIRVTPQIIPHLRATLLLAPLVLFLGVFFLWPLASMMRTAVSDEVMLRVFPSMPAAVAGWKDTEPPTAAMQAALVFDLRAASDQQAIGDAVRRLNAAQAGFRSLMGRTVSAIRANDAEVDLVSIDGRWAEPRYWKAIVDGLSPYTSRFILAAVDLGYAGNGSFVRLPPETSTNQSVFLRTFWIALQVTVACVVIGFPFALVAASVEGIWRQVLLSAILIPMWTSVLVRAAAWFILLQEQGLLNGMLQNVGLTSGPVPLLFNRAGVVIAMTHMLLPFMVLPIFSVLVSIPKGLMPAAASLGANPLRAFWRVLLPLSLRGIVSGSVLVFMTSIGFYIMPALLGGPTDQLISSFIAFYAIGSANWQMASALGIILLAATMGLYAVYSRLSVDRNSGI</sequence>
<dbReference type="AlphaFoldDB" id="A0A1S7U9M1"/>
<gene>
    <name evidence="10" type="ORF">AGR7A_pAt20285</name>
</gene>
<dbReference type="Proteomes" id="UP000192140">
    <property type="component" value="Unassembled WGS sequence"/>
</dbReference>
<keyword evidence="3 8" id="KW-0813">Transport</keyword>
<proteinExistence type="inferred from homology"/>
<name>A0A1S7U9M1_9HYPH</name>
<feature type="transmembrane region" description="Helical" evidence="8">
    <location>
        <begin position="315"/>
        <end position="348"/>
    </location>
</feature>
<feature type="transmembrane region" description="Helical" evidence="8">
    <location>
        <begin position="220"/>
        <end position="243"/>
    </location>
</feature>
<protein>
    <submittedName>
        <fullName evidence="10">Spermidine/putrescine ABC transporter (Permease protein)</fullName>
    </submittedName>
</protein>
<evidence type="ECO:0000259" key="9">
    <source>
        <dbReference type="PROSITE" id="PS50928"/>
    </source>
</evidence>
<evidence type="ECO:0000256" key="4">
    <source>
        <dbReference type="ARBA" id="ARBA00022475"/>
    </source>
</evidence>
<feature type="domain" description="ABC transmembrane type-1" evidence="9">
    <location>
        <begin position="185"/>
        <end position="391"/>
    </location>
</feature>
<comment type="subcellular location">
    <subcellularLocation>
        <location evidence="1 8">Cell membrane</location>
        <topology evidence="1 8">Multi-pass membrane protein</topology>
    </subcellularLocation>
</comment>
<evidence type="ECO:0000313" key="11">
    <source>
        <dbReference type="Proteomes" id="UP000192140"/>
    </source>
</evidence>
<keyword evidence="7 8" id="KW-0472">Membrane</keyword>
<reference evidence="10" key="1">
    <citation type="submission" date="2016-01" db="EMBL/GenBank/DDBJ databases">
        <authorList>
            <person name="Regsiter A."/>
            <person name="william w."/>
        </authorList>
    </citation>
    <scope>NUCLEOTIDE SEQUENCE</scope>
    <source>
        <strain evidence="10">NCPPB 1641</strain>
    </source>
</reference>
<dbReference type="RefSeq" id="WP_080855214.1">
    <property type="nucleotide sequence ID" value="NZ_LT009777.1"/>
</dbReference>
<feature type="transmembrane region" description="Helical" evidence="8">
    <location>
        <begin position="271"/>
        <end position="294"/>
    </location>
</feature>
<evidence type="ECO:0000256" key="2">
    <source>
        <dbReference type="ARBA" id="ARBA00007069"/>
    </source>
</evidence>
<dbReference type="InterPro" id="IPR035906">
    <property type="entry name" value="MetI-like_sf"/>
</dbReference>
<keyword evidence="11" id="KW-1185">Reference proteome</keyword>
<dbReference type="SUPFAM" id="SSF161098">
    <property type="entry name" value="MetI-like"/>
    <property type="match status" value="1"/>
</dbReference>
<organism evidence="10 11">
    <name type="scientific">Agrobacterium deltaense NCPPB 1641</name>
    <dbReference type="NCBI Taxonomy" id="1183425"/>
    <lineage>
        <taxon>Bacteria</taxon>
        <taxon>Pseudomonadati</taxon>
        <taxon>Pseudomonadota</taxon>
        <taxon>Alphaproteobacteria</taxon>
        <taxon>Hyphomicrobiales</taxon>
        <taxon>Rhizobiaceae</taxon>
        <taxon>Rhizobium/Agrobacterium group</taxon>
        <taxon>Agrobacterium</taxon>
    </lineage>
</organism>
<evidence type="ECO:0000256" key="8">
    <source>
        <dbReference type="RuleBase" id="RU363032"/>
    </source>
</evidence>
<dbReference type="EMBL" id="FCNP01000049">
    <property type="protein sequence ID" value="CVI63573.1"/>
    <property type="molecule type" value="Genomic_DNA"/>
</dbReference>
<dbReference type="PANTHER" id="PTHR42929">
    <property type="entry name" value="INNER MEMBRANE ABC TRANSPORTER PERMEASE PROTEIN YDCU-RELATED-RELATED"/>
    <property type="match status" value="1"/>
</dbReference>
<dbReference type="GO" id="GO:0055085">
    <property type="term" value="P:transmembrane transport"/>
    <property type="evidence" value="ECO:0007669"/>
    <property type="project" value="InterPro"/>
</dbReference>
<dbReference type="Pfam" id="PF00528">
    <property type="entry name" value="BPD_transp_1"/>
    <property type="match status" value="1"/>
</dbReference>
<dbReference type="PROSITE" id="PS50928">
    <property type="entry name" value="ABC_TM1"/>
    <property type="match status" value="1"/>
</dbReference>
<dbReference type="InterPro" id="IPR000515">
    <property type="entry name" value="MetI-like"/>
</dbReference>
<evidence type="ECO:0000256" key="6">
    <source>
        <dbReference type="ARBA" id="ARBA00022989"/>
    </source>
</evidence>
<accession>A0A1S7U9M1</accession>
<evidence type="ECO:0000256" key="7">
    <source>
        <dbReference type="ARBA" id="ARBA00023136"/>
    </source>
</evidence>
<comment type="caution">
    <text evidence="10">The sequence shown here is derived from an EMBL/GenBank/DDBJ whole genome shotgun (WGS) entry which is preliminary data.</text>
</comment>
<dbReference type="CDD" id="cd06261">
    <property type="entry name" value="TM_PBP2"/>
    <property type="match status" value="1"/>
</dbReference>
<keyword evidence="4" id="KW-1003">Cell membrane</keyword>
<feature type="transmembrane region" description="Helical" evidence="8">
    <location>
        <begin position="189"/>
        <end position="213"/>
    </location>
</feature>
<keyword evidence="5 8" id="KW-0812">Transmembrane</keyword>